<evidence type="ECO:0000313" key="2">
    <source>
        <dbReference type="Proteomes" id="UP000603602"/>
    </source>
</evidence>
<keyword evidence="2" id="KW-1185">Reference proteome</keyword>
<comment type="caution">
    <text evidence="1">The sequence shown here is derived from an EMBL/GenBank/DDBJ whole genome shotgun (WGS) entry which is preliminary data.</text>
</comment>
<dbReference type="InterPro" id="IPR032556">
    <property type="entry name" value="DUF4936"/>
</dbReference>
<organism evidence="1 2">
    <name type="scientific">Thauera sedimentorum</name>
    <dbReference type="NCBI Taxonomy" id="2767595"/>
    <lineage>
        <taxon>Bacteria</taxon>
        <taxon>Pseudomonadati</taxon>
        <taxon>Pseudomonadota</taxon>
        <taxon>Betaproteobacteria</taxon>
        <taxon>Rhodocyclales</taxon>
        <taxon>Zoogloeaceae</taxon>
        <taxon>Thauera</taxon>
    </lineage>
</organism>
<dbReference type="Pfam" id="PF16290">
    <property type="entry name" value="DUF4936"/>
    <property type="match status" value="1"/>
</dbReference>
<dbReference type="EMBL" id="JACYTO010000001">
    <property type="protein sequence ID" value="MBD8502339.1"/>
    <property type="molecule type" value="Genomic_DNA"/>
</dbReference>
<name>A0ABR9B8T4_9RHOO</name>
<gene>
    <name evidence="1" type="ORF">IFO67_05545</name>
</gene>
<reference evidence="2" key="1">
    <citation type="submission" date="2023-07" db="EMBL/GenBank/DDBJ databases">
        <title>Thauera sp. CAU 1555 isolated from sand of Yaerae Beach.</title>
        <authorList>
            <person name="Kim W."/>
        </authorList>
    </citation>
    <scope>NUCLEOTIDE SEQUENCE [LARGE SCALE GENOMIC DNA]</scope>
    <source>
        <strain evidence="2">CAU 1555</strain>
    </source>
</reference>
<dbReference type="Proteomes" id="UP000603602">
    <property type="component" value="Unassembled WGS sequence"/>
</dbReference>
<proteinExistence type="predicted"/>
<sequence length="101" mass="11352">MDQATEPISYYVYFRVREDIDDAEAAASILAMQAALARRTGVSGRLMHRRGDDRTWMEVYEAVTSPASFEHALTEAVAEHKLTDMVETGSARHLEQFVECA</sequence>
<evidence type="ECO:0000313" key="1">
    <source>
        <dbReference type="EMBL" id="MBD8502339.1"/>
    </source>
</evidence>
<protein>
    <submittedName>
        <fullName evidence="1">DUF4936 family protein</fullName>
    </submittedName>
</protein>
<accession>A0ABR9B8T4</accession>
<dbReference type="RefSeq" id="WP_187717128.1">
    <property type="nucleotide sequence ID" value="NZ_JACTAH010000001.1"/>
</dbReference>